<keyword evidence="5" id="KW-1185">Reference proteome</keyword>
<organism evidence="4 5">
    <name type="scientific">Parafrankia colletiae</name>
    <dbReference type="NCBI Taxonomy" id="573497"/>
    <lineage>
        <taxon>Bacteria</taxon>
        <taxon>Bacillati</taxon>
        <taxon>Actinomycetota</taxon>
        <taxon>Actinomycetes</taxon>
        <taxon>Frankiales</taxon>
        <taxon>Frankiaceae</taxon>
        <taxon>Parafrankia</taxon>
    </lineage>
</organism>
<dbReference type="EMBL" id="MBLM01000108">
    <property type="protein sequence ID" value="OHV38617.1"/>
    <property type="molecule type" value="Genomic_DNA"/>
</dbReference>
<accession>A0A1S1QY55</accession>
<dbReference type="InterPro" id="IPR003325">
    <property type="entry name" value="TerD"/>
</dbReference>
<dbReference type="InterPro" id="IPR051324">
    <property type="entry name" value="Stress/Tellurium_Resist"/>
</dbReference>
<feature type="compositionally biased region" description="Pro residues" evidence="2">
    <location>
        <begin position="240"/>
        <end position="284"/>
    </location>
</feature>
<feature type="domain" description="TerD" evidence="3">
    <location>
        <begin position="1"/>
        <end position="196"/>
    </location>
</feature>
<dbReference type="Gene3D" id="2.60.60.30">
    <property type="entry name" value="sav2460 like domains"/>
    <property type="match status" value="1"/>
</dbReference>
<protein>
    <submittedName>
        <fullName evidence="4">Stress protein</fullName>
    </submittedName>
</protein>
<dbReference type="OrthoDB" id="5179517at2"/>
<sequence>MTVALPRGGNVLLAKEAPGIERVRITLGWSATTRTTGTRAGTRAGVGVGTGTGPVPEADAVVVLVDTDERAPRLLLTDQVPNPTERIGAPRAPHRTDGDIEQIAVALPAVPADVARLQFATAIYDPTGRNQTFRAAPHGFIQVCDDRDGREIVSYTFEAETGAETALVFGELYRHPTGWKFRAVGEGYANGLPGLVGGGGGGSADGIAAVHPASAAAFLTRLSPARSRRRVTDHLRPATRPAPPPPPPPPEPSPPPSAPPSVAPPSAPPSAPPTPPAPVPPAPVAPQVLPASPAPPASPVPSASPASPVRAAASSAPSPLDLGQPDAGSRSRPATVEAGERSSRHRQRHEQVSALDDDHPATIWTGDTRGTGALTVSLRWTPLRTRTGLPRPANIHLGCLWQALDGAAGVIQQHGGSVSGTGRAGRQVLRLVGRDERAEQTIFVDLATLATFKRFFVFAYGLHRSPEWDLLRPVVAVTTRGGGELAIRLGQPPEDARTCIAVSFHVVGDDLVIRRENDFVDGPQAIAAARYGWSLEWNEDGTAPRDAG</sequence>
<comment type="caution">
    <text evidence="4">The sequence shown here is derived from an EMBL/GenBank/DDBJ whole genome shotgun (WGS) entry which is preliminary data.</text>
</comment>
<dbReference type="PANTHER" id="PTHR32097:SF4">
    <property type="entry name" value="GENERAL STRESS PROTEIN 16U"/>
    <property type="match status" value="1"/>
</dbReference>
<dbReference type="CDD" id="cd06974">
    <property type="entry name" value="TerD_like"/>
    <property type="match status" value="1"/>
</dbReference>
<dbReference type="RefSeq" id="WP_071083655.1">
    <property type="nucleotide sequence ID" value="NZ_MBLM01000108.1"/>
</dbReference>
<evidence type="ECO:0000256" key="1">
    <source>
        <dbReference type="ARBA" id="ARBA00008775"/>
    </source>
</evidence>
<gene>
    <name evidence="4" type="ORF">CC117_02385</name>
</gene>
<name>A0A1S1QY55_9ACTN</name>
<evidence type="ECO:0000313" key="4">
    <source>
        <dbReference type="EMBL" id="OHV38617.1"/>
    </source>
</evidence>
<reference evidence="5" key="1">
    <citation type="submission" date="2016-07" db="EMBL/GenBank/DDBJ databases">
        <title>Sequence Frankia sp. strain CcI1.17.</title>
        <authorList>
            <person name="Ghodhbane-Gtari F."/>
            <person name="Swanson E."/>
            <person name="Gueddou A."/>
            <person name="Morris K."/>
            <person name="Hezbri K."/>
            <person name="Ktari A."/>
            <person name="Nouioui I."/>
            <person name="Abebe-Akele F."/>
            <person name="Simpson S."/>
            <person name="Thomas K."/>
            <person name="Gtari M."/>
            <person name="Tisa L.S."/>
            <person name="Hurst S."/>
        </authorList>
    </citation>
    <scope>NUCLEOTIDE SEQUENCE [LARGE SCALE GENOMIC DNA]</scope>
    <source>
        <strain evidence="5">Cc1.17</strain>
    </source>
</reference>
<dbReference type="PANTHER" id="PTHR32097">
    <property type="entry name" value="CAMP-BINDING PROTEIN 1-RELATED"/>
    <property type="match status" value="1"/>
</dbReference>
<dbReference type="Pfam" id="PF02342">
    <property type="entry name" value="TerD"/>
    <property type="match status" value="1"/>
</dbReference>
<evidence type="ECO:0000313" key="5">
    <source>
        <dbReference type="Proteomes" id="UP000179627"/>
    </source>
</evidence>
<feature type="compositionally biased region" description="Low complexity" evidence="2">
    <location>
        <begin position="300"/>
        <end position="319"/>
    </location>
</feature>
<proteinExistence type="inferred from homology"/>
<evidence type="ECO:0000259" key="3">
    <source>
        <dbReference type="Pfam" id="PF02342"/>
    </source>
</evidence>
<evidence type="ECO:0000256" key="2">
    <source>
        <dbReference type="SAM" id="MobiDB-lite"/>
    </source>
</evidence>
<dbReference type="Proteomes" id="UP000179627">
    <property type="component" value="Unassembled WGS sequence"/>
</dbReference>
<feature type="region of interest" description="Disordered" evidence="2">
    <location>
        <begin position="224"/>
        <end position="366"/>
    </location>
</feature>
<dbReference type="AlphaFoldDB" id="A0A1S1QY55"/>
<comment type="similarity">
    <text evidence="1">Belongs to the CAPAB/TerDEXZ family.</text>
</comment>